<dbReference type="PATRIC" id="fig|1249627.3.peg.2645"/>
<keyword evidence="3" id="KW-1185">Reference proteome</keyword>
<protein>
    <recommendedName>
        <fullName evidence="1">DUF2760 domain-containing protein</fullName>
    </recommendedName>
</protein>
<gene>
    <name evidence="2" type="ORF">D779_2327</name>
</gene>
<dbReference type="RefSeq" id="WP_043754645.1">
    <property type="nucleotide sequence ID" value="NZ_AONC01000038.1"/>
</dbReference>
<sequence length="183" mass="19547">MSSRAPSFFKRASIAFRCFRRALKDPGFAQSVATLESGIQPHPASRPPAPAAAPPAAAAPDSALLLLGLLQKEGRLVDFLHEDIKGYSDQEVGAAARVIHQGCQRVLQDCLMIAPVRDEPEGSRITLETGFDAAAIRPTGNVVGTPPFTGALVHRGWRVVETRLPQITSGHDPRILAAAEVEL</sequence>
<evidence type="ECO:0000259" key="1">
    <source>
        <dbReference type="Pfam" id="PF10816"/>
    </source>
</evidence>
<evidence type="ECO:0000313" key="3">
    <source>
        <dbReference type="Proteomes" id="UP000019460"/>
    </source>
</evidence>
<dbReference type="EMBL" id="AONC01000038">
    <property type="protein sequence ID" value="EXJ14633.1"/>
    <property type="molecule type" value="Genomic_DNA"/>
</dbReference>
<dbReference type="AlphaFoldDB" id="W9V505"/>
<dbReference type="InterPro" id="IPR021212">
    <property type="entry name" value="DUF2760"/>
</dbReference>
<dbReference type="STRING" id="1249627.D779_2327"/>
<proteinExistence type="predicted"/>
<name>W9V505_9GAMM</name>
<dbReference type="OrthoDB" id="21395at2"/>
<feature type="domain" description="DUF2760" evidence="1">
    <location>
        <begin position="60"/>
        <end position="182"/>
    </location>
</feature>
<dbReference type="Proteomes" id="UP000019460">
    <property type="component" value="Unassembled WGS sequence"/>
</dbReference>
<comment type="caution">
    <text evidence="2">The sequence shown here is derived from an EMBL/GenBank/DDBJ whole genome shotgun (WGS) entry which is preliminary data.</text>
</comment>
<reference evidence="2 3" key="1">
    <citation type="submission" date="2012-11" db="EMBL/GenBank/DDBJ databases">
        <title>Genome assembly of Thiorhodococcus sp. AK35.</title>
        <authorList>
            <person name="Nupur N."/>
            <person name="Khatri I."/>
            <person name="Subramanian S."/>
            <person name="Pinnaka A."/>
        </authorList>
    </citation>
    <scope>NUCLEOTIDE SEQUENCE [LARGE SCALE GENOMIC DNA]</scope>
    <source>
        <strain evidence="2 3">AK35</strain>
    </source>
</reference>
<dbReference type="eggNOG" id="ENOG5032SHU">
    <property type="taxonomic scope" value="Bacteria"/>
</dbReference>
<accession>W9V505</accession>
<organism evidence="2 3">
    <name type="scientific">Imhoffiella purpurea</name>
    <dbReference type="NCBI Taxonomy" id="1249627"/>
    <lineage>
        <taxon>Bacteria</taxon>
        <taxon>Pseudomonadati</taxon>
        <taxon>Pseudomonadota</taxon>
        <taxon>Gammaproteobacteria</taxon>
        <taxon>Chromatiales</taxon>
        <taxon>Chromatiaceae</taxon>
        <taxon>Imhoffiella</taxon>
    </lineage>
</organism>
<evidence type="ECO:0000313" key="2">
    <source>
        <dbReference type="EMBL" id="EXJ14633.1"/>
    </source>
</evidence>
<dbReference type="Pfam" id="PF10816">
    <property type="entry name" value="DUF2760"/>
    <property type="match status" value="1"/>
</dbReference>